<dbReference type="NCBIfam" id="TIGR04183">
    <property type="entry name" value="Por_Secre_tail"/>
    <property type="match status" value="1"/>
</dbReference>
<name>A0ABZ2YJD5_9BACT</name>
<feature type="signal peptide" evidence="1">
    <location>
        <begin position="1"/>
        <end position="22"/>
    </location>
</feature>
<dbReference type="Proteomes" id="UP001485459">
    <property type="component" value="Chromosome"/>
</dbReference>
<protein>
    <submittedName>
        <fullName evidence="3">T9SS type A sorting domain-containing protein</fullName>
    </submittedName>
</protein>
<sequence>MLKTFTLILFTLLCASTLPAWSQSKSSLPSGSGPEGENANKVVKAYPNPATTKIYFEIQRNNDRVYEIIVYNFLGKKVDHLKNLANRTALPLDNYYSGLYIFQLREKDGTLVESGKFNVVK</sequence>
<reference evidence="4" key="1">
    <citation type="submission" date="2024-03" db="EMBL/GenBank/DDBJ databases">
        <title>Chitinophaga horti sp. nov., isolated from garden soil.</title>
        <authorList>
            <person name="Lee D.S."/>
            <person name="Han D.M."/>
            <person name="Baek J.H."/>
            <person name="Choi D.G."/>
            <person name="Jeon J.H."/>
            <person name="Jeon C.O."/>
        </authorList>
    </citation>
    <scope>NUCLEOTIDE SEQUENCE [LARGE SCALE GENOMIC DNA]</scope>
    <source>
        <strain evidence="4">GPA1</strain>
    </source>
</reference>
<keyword evidence="1" id="KW-0732">Signal</keyword>
<evidence type="ECO:0000313" key="4">
    <source>
        <dbReference type="Proteomes" id="UP001485459"/>
    </source>
</evidence>
<dbReference type="Pfam" id="PF18962">
    <property type="entry name" value="Por_Secre_tail"/>
    <property type="match status" value="1"/>
</dbReference>
<evidence type="ECO:0000259" key="2">
    <source>
        <dbReference type="Pfam" id="PF18962"/>
    </source>
</evidence>
<dbReference type="RefSeq" id="WP_341834795.1">
    <property type="nucleotide sequence ID" value="NZ_CP149822.1"/>
</dbReference>
<feature type="chain" id="PRO_5046096111" evidence="1">
    <location>
        <begin position="23"/>
        <end position="121"/>
    </location>
</feature>
<feature type="domain" description="Secretion system C-terminal sorting" evidence="2">
    <location>
        <begin position="46"/>
        <end position="111"/>
    </location>
</feature>
<keyword evidence="4" id="KW-1185">Reference proteome</keyword>
<evidence type="ECO:0000313" key="3">
    <source>
        <dbReference type="EMBL" id="WZN39827.1"/>
    </source>
</evidence>
<accession>A0ABZ2YJD5</accession>
<dbReference type="InterPro" id="IPR026444">
    <property type="entry name" value="Secre_tail"/>
</dbReference>
<evidence type="ECO:0000256" key="1">
    <source>
        <dbReference type="SAM" id="SignalP"/>
    </source>
</evidence>
<organism evidence="3 4">
    <name type="scientific">Chitinophaga pollutisoli</name>
    <dbReference type="NCBI Taxonomy" id="3133966"/>
    <lineage>
        <taxon>Bacteria</taxon>
        <taxon>Pseudomonadati</taxon>
        <taxon>Bacteroidota</taxon>
        <taxon>Chitinophagia</taxon>
        <taxon>Chitinophagales</taxon>
        <taxon>Chitinophagaceae</taxon>
        <taxon>Chitinophaga</taxon>
    </lineage>
</organism>
<proteinExistence type="predicted"/>
<dbReference type="EMBL" id="CP149822">
    <property type="protein sequence ID" value="WZN39827.1"/>
    <property type="molecule type" value="Genomic_DNA"/>
</dbReference>
<gene>
    <name evidence="3" type="ORF">WJU16_17755</name>
</gene>